<evidence type="ECO:0000313" key="3">
    <source>
        <dbReference type="Proteomes" id="UP000182489"/>
    </source>
</evidence>
<dbReference type="EMBL" id="FPKH01000005">
    <property type="protein sequence ID" value="SFY07238.1"/>
    <property type="molecule type" value="Genomic_DNA"/>
</dbReference>
<accession>A0AB38CD71</accession>
<dbReference type="AlphaFoldDB" id="A0AB38CD71"/>
<sequence length="57" mass="6208">MKTFVITTLGTATGSLLYTGLMSDTHAFDWHRAVFVGVFCGICSAIWPGKKTDQKTP</sequence>
<gene>
    <name evidence="2" type="ORF">SAMN03097694_4463</name>
</gene>
<feature type="transmembrane region" description="Helical" evidence="1">
    <location>
        <begin position="30"/>
        <end position="47"/>
    </location>
</feature>
<reference evidence="2 3" key="1">
    <citation type="submission" date="2016-11" db="EMBL/GenBank/DDBJ databases">
        <authorList>
            <person name="Varghese N."/>
            <person name="Submissions S."/>
        </authorList>
    </citation>
    <scope>NUCLEOTIDE SEQUENCE [LARGE SCALE GENOMIC DNA]</scope>
    <source>
        <strain evidence="2 3">NFR18</strain>
    </source>
</reference>
<protein>
    <submittedName>
        <fullName evidence="2">Uncharacterized protein</fullName>
    </submittedName>
</protein>
<evidence type="ECO:0000256" key="1">
    <source>
        <dbReference type="SAM" id="Phobius"/>
    </source>
</evidence>
<organism evidence="2 3">
    <name type="scientific">Janthinobacterium lividum</name>
    <dbReference type="NCBI Taxonomy" id="29581"/>
    <lineage>
        <taxon>Bacteria</taxon>
        <taxon>Pseudomonadati</taxon>
        <taxon>Pseudomonadota</taxon>
        <taxon>Betaproteobacteria</taxon>
        <taxon>Burkholderiales</taxon>
        <taxon>Oxalobacteraceae</taxon>
        <taxon>Janthinobacterium</taxon>
    </lineage>
</organism>
<keyword evidence="1" id="KW-1133">Transmembrane helix</keyword>
<comment type="caution">
    <text evidence="2">The sequence shown here is derived from an EMBL/GenBank/DDBJ whole genome shotgun (WGS) entry which is preliminary data.</text>
</comment>
<dbReference type="Proteomes" id="UP000182489">
    <property type="component" value="Unassembled WGS sequence"/>
</dbReference>
<name>A0AB38CD71_9BURK</name>
<proteinExistence type="predicted"/>
<keyword evidence="1" id="KW-0812">Transmembrane</keyword>
<keyword evidence="1" id="KW-0472">Membrane</keyword>
<evidence type="ECO:0000313" key="2">
    <source>
        <dbReference type="EMBL" id="SFY07238.1"/>
    </source>
</evidence>